<comment type="caution">
    <text evidence="1">The sequence shown here is derived from an EMBL/GenBank/DDBJ whole genome shotgun (WGS) entry which is preliminary data.</text>
</comment>
<proteinExistence type="predicted"/>
<gene>
    <name evidence="1" type="ORF">GCM10011610_71140</name>
</gene>
<sequence length="73" mass="7739">MRAFDHDPVEIDTDWQGAGVFEQMHQAMLTRSNAAGLNEELIRQVLGVALRPAAAAYLGGETIGGQAGSTVRA</sequence>
<dbReference type="Proteomes" id="UP000658127">
    <property type="component" value="Unassembled WGS sequence"/>
</dbReference>
<name>A0ABQ2L3S4_9NOCA</name>
<organism evidence="1 2">
    <name type="scientific">Nocardia rhizosphaerihabitans</name>
    <dbReference type="NCBI Taxonomy" id="1691570"/>
    <lineage>
        <taxon>Bacteria</taxon>
        <taxon>Bacillati</taxon>
        <taxon>Actinomycetota</taxon>
        <taxon>Actinomycetes</taxon>
        <taxon>Mycobacteriales</taxon>
        <taxon>Nocardiaceae</taxon>
        <taxon>Nocardia</taxon>
    </lineage>
</organism>
<evidence type="ECO:0000313" key="1">
    <source>
        <dbReference type="EMBL" id="GGO01395.1"/>
    </source>
</evidence>
<dbReference type="EMBL" id="BMNE01000021">
    <property type="protein sequence ID" value="GGO01395.1"/>
    <property type="molecule type" value="Genomic_DNA"/>
</dbReference>
<accession>A0ABQ2L3S4</accession>
<evidence type="ECO:0000313" key="2">
    <source>
        <dbReference type="Proteomes" id="UP000658127"/>
    </source>
</evidence>
<reference evidence="2" key="1">
    <citation type="journal article" date="2019" name="Int. J. Syst. Evol. Microbiol.">
        <title>The Global Catalogue of Microorganisms (GCM) 10K type strain sequencing project: providing services to taxonomists for standard genome sequencing and annotation.</title>
        <authorList>
            <consortium name="The Broad Institute Genomics Platform"/>
            <consortium name="The Broad Institute Genome Sequencing Center for Infectious Disease"/>
            <person name="Wu L."/>
            <person name="Ma J."/>
        </authorList>
    </citation>
    <scope>NUCLEOTIDE SEQUENCE [LARGE SCALE GENOMIC DNA]</scope>
    <source>
        <strain evidence="2">CGMCC 4.7329</strain>
    </source>
</reference>
<keyword evidence="2" id="KW-1185">Reference proteome</keyword>
<protein>
    <submittedName>
        <fullName evidence="1">Uncharacterized protein</fullName>
    </submittedName>
</protein>